<dbReference type="Pfam" id="PF13290">
    <property type="entry name" value="CHB_HEX_C_1"/>
    <property type="match status" value="1"/>
</dbReference>
<gene>
    <name evidence="4" type="ORF">RM779_29500</name>
</gene>
<evidence type="ECO:0000313" key="4">
    <source>
        <dbReference type="EMBL" id="MDT0446700.1"/>
    </source>
</evidence>
<dbReference type="Gene3D" id="2.60.120.260">
    <property type="entry name" value="Galactose-binding domain-like"/>
    <property type="match status" value="1"/>
</dbReference>
<dbReference type="SUPFAM" id="SSF49785">
    <property type="entry name" value="Galactose-binding domain-like"/>
    <property type="match status" value="1"/>
</dbReference>
<dbReference type="PROSITE" id="PS50022">
    <property type="entry name" value="FA58C_3"/>
    <property type="match status" value="1"/>
</dbReference>
<sequence length="961" mass="106623">MRHRRWRASRAGALTLAATLTLGLLPATALITAGTATAASTEASTEASAYDAIPNGQTWLDTDGNAIQAHGGGFLKVGDTYYWVGENKAHGSAAFGGVNLYKSTDLENWENAGAILSVDSADVNGNRILAHSKVERPKLLYNEETGKYVLWGHYEMPGNYAASEVIVATADDIEGPYTITEKGHFRPGAGNEGAEAMGDRAGALIEDWDTAARDETNTEHAYRPAQADYPPRVHQYQAPDADSPEDLQYVSDEDYGTSQAGNGWSYHLNDIAHDMTLKAQTYRMEEFDRSAYDTYSADYNTSTGSYIVRYPTEESSAVATADYVIGDPGGERAELAAPGLHPTLEESSSEEVVFVNGQDSAFVTTNTDGAQLYFTTDGSDPADGSNEARQRYWDGMRLSLAGEAGQRTTVRAVAVLDGETSEETQVTYEVAEDPADVPLFRPVLNRPSGTYDGFGYKELRVYSPSYGAEVYYTMDGQDPDPAQRGENIGFGSRDLTVYQDEKTGDAYLITAQDHIYMRVWKLNDEFTDVVPELEYDMYVGDHREAPALVRHGGTAGQYVYLLTSSQSGWYPNQTQYGRTEDLDAGFDQPRDEHGYRNGQSIWSALQPVGDNTAYHSQPTRILNIGTEAEPEYVYMGDRWRPDLLSRSTYVWMPLTIDDAGNDGNGLVDFSFTPELDVDVAGGRINEPDWELVSLNQPVEASPQVDVPVGAPAEEGGDWETTPEQEEQEGIYRHYNAEQANDGIDHDLDIHDDTEQFFKSEGMPFHWQVDLGEPTELSWIGLSFKTVSGSDNVHRYAVSASNDGERWTELADNTSNLRIGYQNHALEGQYRYVRVDVYSSFDLAHGRDAAWARGLYEVSVYGSGQDTAPEGPQLAAPEDGTTVRHDDVGFAWEPVENARRYEFQSFRNEELTEGKWQRSTREPAVTARNVRHGDYWWRVRAVLDDGTKTPWSDAWQVTVRDR</sequence>
<keyword evidence="2" id="KW-0732">Signal</keyword>
<dbReference type="Proteomes" id="UP001183615">
    <property type="component" value="Unassembled WGS sequence"/>
</dbReference>
<dbReference type="InterPro" id="IPR059177">
    <property type="entry name" value="GH29D-like_dom"/>
</dbReference>
<dbReference type="Gene3D" id="2.60.40.10">
    <property type="entry name" value="Immunoglobulins"/>
    <property type="match status" value="1"/>
</dbReference>
<evidence type="ECO:0000313" key="5">
    <source>
        <dbReference type="Proteomes" id="UP001183615"/>
    </source>
</evidence>
<dbReference type="Gene3D" id="2.115.10.20">
    <property type="entry name" value="Glycosyl hydrolase domain, family 43"/>
    <property type="match status" value="2"/>
</dbReference>
<evidence type="ECO:0000256" key="2">
    <source>
        <dbReference type="SAM" id="SignalP"/>
    </source>
</evidence>
<feature type="signal peptide" evidence="2">
    <location>
        <begin position="1"/>
        <end position="38"/>
    </location>
</feature>
<feature type="domain" description="F5/8 type C" evidence="3">
    <location>
        <begin position="767"/>
        <end position="862"/>
    </location>
</feature>
<evidence type="ECO:0000256" key="1">
    <source>
        <dbReference type="SAM" id="MobiDB-lite"/>
    </source>
</evidence>
<evidence type="ECO:0000259" key="3">
    <source>
        <dbReference type="PROSITE" id="PS50022"/>
    </source>
</evidence>
<protein>
    <submittedName>
        <fullName evidence="4">Chitobiase/beta-hexosaminidase C-terminal domain-containing protein</fullName>
    </submittedName>
</protein>
<proteinExistence type="predicted"/>
<accession>A0ABU2SG08</accession>
<dbReference type="InterPro" id="IPR013783">
    <property type="entry name" value="Ig-like_fold"/>
</dbReference>
<dbReference type="SUPFAM" id="SSF75005">
    <property type="entry name" value="Arabinanase/levansucrase/invertase"/>
    <property type="match status" value="2"/>
</dbReference>
<reference evidence="5" key="1">
    <citation type="submission" date="2023-07" db="EMBL/GenBank/DDBJ databases">
        <title>30 novel species of actinomycetes from the DSMZ collection.</title>
        <authorList>
            <person name="Nouioui I."/>
        </authorList>
    </citation>
    <scope>NUCLEOTIDE SEQUENCE [LARGE SCALE GENOMIC DNA]</scope>
    <source>
        <strain evidence="5">DSM 41886</strain>
    </source>
</reference>
<dbReference type="InterPro" id="IPR008979">
    <property type="entry name" value="Galactose-bd-like_sf"/>
</dbReference>
<dbReference type="EMBL" id="JAVREV010000021">
    <property type="protein sequence ID" value="MDT0446700.1"/>
    <property type="molecule type" value="Genomic_DNA"/>
</dbReference>
<keyword evidence="5" id="KW-1185">Reference proteome</keyword>
<dbReference type="InterPro" id="IPR023296">
    <property type="entry name" value="Glyco_hydro_beta-prop_sf"/>
</dbReference>
<dbReference type="PANTHER" id="PTHR22925:SF3">
    <property type="entry name" value="GLYCOSYL HYDROLASE FAMILY PROTEIN 43"/>
    <property type="match status" value="1"/>
</dbReference>
<name>A0ABU2SG08_9ACTN</name>
<dbReference type="InterPro" id="IPR000421">
    <property type="entry name" value="FA58C"/>
</dbReference>
<dbReference type="RefSeq" id="WP_311620850.1">
    <property type="nucleotide sequence ID" value="NZ_JAVREV010000021.1"/>
</dbReference>
<feature type="chain" id="PRO_5045528716" evidence="2">
    <location>
        <begin position="39"/>
        <end position="961"/>
    </location>
</feature>
<organism evidence="4 5">
    <name type="scientific">Streptomyces johnsoniae</name>
    <dbReference type="NCBI Taxonomy" id="3075532"/>
    <lineage>
        <taxon>Bacteria</taxon>
        <taxon>Bacillati</taxon>
        <taxon>Actinomycetota</taxon>
        <taxon>Actinomycetes</taxon>
        <taxon>Kitasatosporales</taxon>
        <taxon>Streptomycetaceae</taxon>
        <taxon>Streptomyces</taxon>
    </lineage>
</organism>
<dbReference type="PANTHER" id="PTHR22925">
    <property type="entry name" value="GLYCOSYL HYDROLASE 43 FAMILY MEMBER"/>
    <property type="match status" value="1"/>
</dbReference>
<feature type="region of interest" description="Disordered" evidence="1">
    <location>
        <begin position="216"/>
        <end position="238"/>
    </location>
</feature>
<comment type="caution">
    <text evidence="4">The sequence shown here is derived from an EMBL/GenBank/DDBJ whole genome shotgun (WGS) entry which is preliminary data.</text>
</comment>
<dbReference type="Pfam" id="PF00754">
    <property type="entry name" value="F5_F8_type_C"/>
    <property type="match status" value="1"/>
</dbReference>